<reference evidence="3 4" key="1">
    <citation type="submission" date="2017-10" db="EMBL/GenBank/DDBJ databases">
        <title>Comparative genomics in systemic dimorphic fungi from Ajellomycetaceae.</title>
        <authorList>
            <person name="Munoz J.F."/>
            <person name="Mcewen J.G."/>
            <person name="Clay O.K."/>
            <person name="Cuomo C.A."/>
        </authorList>
    </citation>
    <scope>NUCLEOTIDE SEQUENCE [LARGE SCALE GENOMIC DNA]</scope>
    <source>
        <strain evidence="3 4">UAMH7299</strain>
    </source>
</reference>
<dbReference type="EMBL" id="PDNA01000108">
    <property type="protein sequence ID" value="PGH13079.1"/>
    <property type="molecule type" value="Genomic_DNA"/>
</dbReference>
<evidence type="ECO:0000256" key="1">
    <source>
        <dbReference type="SAM" id="MobiDB-lite"/>
    </source>
</evidence>
<protein>
    <submittedName>
        <fullName evidence="3">Uncharacterized protein</fullName>
    </submittedName>
</protein>
<proteinExistence type="predicted"/>
<dbReference type="OrthoDB" id="5197598at2759"/>
<evidence type="ECO:0000313" key="4">
    <source>
        <dbReference type="Proteomes" id="UP000224634"/>
    </source>
</evidence>
<keyword evidence="2" id="KW-1133">Transmembrane helix</keyword>
<accession>A0A2B7XVU8</accession>
<feature type="region of interest" description="Disordered" evidence="1">
    <location>
        <begin position="1"/>
        <end position="30"/>
    </location>
</feature>
<dbReference type="STRING" id="1447883.A0A2B7XVU8"/>
<sequence length="80" mass="8721">MRTLINNNQESDFPAEAYEPNSPGDDDVTSLKRSLLQKAERSHKKLPGLRKIPLPAIGIILLVAVVNGIVWIAAGIIFSV</sequence>
<comment type="caution">
    <text evidence="3">The sequence shown here is derived from an EMBL/GenBank/DDBJ whole genome shotgun (WGS) entry which is preliminary data.</text>
</comment>
<name>A0A2B7XVU8_POLH7</name>
<feature type="transmembrane region" description="Helical" evidence="2">
    <location>
        <begin position="54"/>
        <end position="78"/>
    </location>
</feature>
<evidence type="ECO:0000313" key="3">
    <source>
        <dbReference type="EMBL" id="PGH13079.1"/>
    </source>
</evidence>
<evidence type="ECO:0000256" key="2">
    <source>
        <dbReference type="SAM" id="Phobius"/>
    </source>
</evidence>
<feature type="compositionally biased region" description="Polar residues" evidence="1">
    <location>
        <begin position="1"/>
        <end position="11"/>
    </location>
</feature>
<keyword evidence="2" id="KW-0472">Membrane</keyword>
<keyword evidence="4" id="KW-1185">Reference proteome</keyword>
<dbReference type="AlphaFoldDB" id="A0A2B7XVU8"/>
<organism evidence="3 4">
    <name type="scientific">Polytolypa hystricis (strain UAMH7299)</name>
    <dbReference type="NCBI Taxonomy" id="1447883"/>
    <lineage>
        <taxon>Eukaryota</taxon>
        <taxon>Fungi</taxon>
        <taxon>Dikarya</taxon>
        <taxon>Ascomycota</taxon>
        <taxon>Pezizomycotina</taxon>
        <taxon>Eurotiomycetes</taxon>
        <taxon>Eurotiomycetidae</taxon>
        <taxon>Onygenales</taxon>
        <taxon>Onygenales incertae sedis</taxon>
        <taxon>Polytolypa</taxon>
    </lineage>
</organism>
<dbReference type="Proteomes" id="UP000224634">
    <property type="component" value="Unassembled WGS sequence"/>
</dbReference>
<gene>
    <name evidence="3" type="ORF">AJ80_06451</name>
</gene>
<keyword evidence="2" id="KW-0812">Transmembrane</keyword>